<evidence type="ECO:0000313" key="2">
    <source>
        <dbReference type="Proteomes" id="UP000013909"/>
    </source>
</evidence>
<gene>
    <name evidence="1" type="ORF">ADIS_1429</name>
</gene>
<reference evidence="1 2" key="1">
    <citation type="submission" date="2013-02" db="EMBL/GenBank/DDBJ databases">
        <title>A novel strain isolated from Lonar lake, Maharashtra, India.</title>
        <authorList>
            <person name="Singh A."/>
        </authorList>
    </citation>
    <scope>NUCLEOTIDE SEQUENCE [LARGE SCALE GENOMIC DNA]</scope>
    <source>
        <strain evidence="1 2">AK24</strain>
    </source>
</reference>
<proteinExistence type="predicted"/>
<dbReference type="Proteomes" id="UP000013909">
    <property type="component" value="Unassembled WGS sequence"/>
</dbReference>
<dbReference type="SUPFAM" id="SSF53756">
    <property type="entry name" value="UDP-Glycosyltransferase/glycogen phosphorylase"/>
    <property type="match status" value="1"/>
</dbReference>
<keyword evidence="2" id="KW-1185">Reference proteome</keyword>
<dbReference type="STRING" id="1232681.ADIS_1429"/>
<protein>
    <submittedName>
        <fullName evidence="1">Uncharacterized protein</fullName>
    </submittedName>
</protein>
<comment type="caution">
    <text evidence="1">The sequence shown here is derived from an EMBL/GenBank/DDBJ whole genome shotgun (WGS) entry which is preliminary data.</text>
</comment>
<organism evidence="1 2">
    <name type="scientific">Lunatimonas lonarensis</name>
    <dbReference type="NCBI Taxonomy" id="1232681"/>
    <lineage>
        <taxon>Bacteria</taxon>
        <taxon>Pseudomonadati</taxon>
        <taxon>Bacteroidota</taxon>
        <taxon>Cytophagia</taxon>
        <taxon>Cytophagales</taxon>
        <taxon>Cyclobacteriaceae</taxon>
    </lineage>
</organism>
<dbReference type="RefSeq" id="WP_010853573.1">
    <property type="nucleotide sequence ID" value="NZ_AQHR01000041.1"/>
</dbReference>
<accession>R7ZVX1</accession>
<dbReference type="OrthoDB" id="59694at2"/>
<dbReference type="PATRIC" id="fig|1288963.3.peg.1426"/>
<dbReference type="AlphaFoldDB" id="R7ZVX1"/>
<name>R7ZVX1_9BACT</name>
<evidence type="ECO:0000313" key="1">
    <source>
        <dbReference type="EMBL" id="EON78232.1"/>
    </source>
</evidence>
<dbReference type="EMBL" id="AQHR01000041">
    <property type="protein sequence ID" value="EON78232.1"/>
    <property type="molecule type" value="Genomic_DNA"/>
</dbReference>
<sequence>MTTPRRKKILVACNHLATVGGSELYTFYLIKALKKLRKYEVSYFTHSKGIISERIEKELGVPFKSGSQFDLIIASHNTTVNFLFGQGRILQVCHGPIPDMEQPSPLADYHIAVSEEVKAHLASLGFPSTVVLNGIDMDTFTQEVPISEKPQRVLSLCQSKEANEWLSEICEEENLKFTAINKHRNPSFRVNKEINNADLVIGIGRSVYDAMACGRPCILFDKRSYNGNLGDGYLKPDNFSDFVRYNCSGRFARRRFSKSEMKNELGKYRKQDGVALRQIAFQRLNLQTNTNALLQIGFGIKKASHMRHRLQVLLNWAKYEKIFNVQKRAIRAQMNAKVDAGVSISDVRMMVTAERFVIPLRASLYAFWFKLWVKNIIQS</sequence>